<name>A0A9Q1C1H2_HOLLE</name>
<protein>
    <submittedName>
        <fullName evidence="2">Uncharacterized protein</fullName>
    </submittedName>
</protein>
<gene>
    <name evidence="2" type="ORF">HOLleu_17576</name>
</gene>
<evidence type="ECO:0000256" key="1">
    <source>
        <dbReference type="SAM" id="MobiDB-lite"/>
    </source>
</evidence>
<evidence type="ECO:0000313" key="2">
    <source>
        <dbReference type="EMBL" id="KAJ8036911.1"/>
    </source>
</evidence>
<feature type="region of interest" description="Disordered" evidence="1">
    <location>
        <begin position="23"/>
        <end position="228"/>
    </location>
</feature>
<feature type="compositionally biased region" description="Basic and acidic residues" evidence="1">
    <location>
        <begin position="170"/>
        <end position="196"/>
    </location>
</feature>
<feature type="compositionally biased region" description="Polar residues" evidence="1">
    <location>
        <begin position="63"/>
        <end position="74"/>
    </location>
</feature>
<comment type="caution">
    <text evidence="2">The sequence shown here is derived from an EMBL/GenBank/DDBJ whole genome shotgun (WGS) entry which is preliminary data.</text>
</comment>
<reference evidence="2" key="1">
    <citation type="submission" date="2021-10" db="EMBL/GenBank/DDBJ databases">
        <title>Tropical sea cucumber genome reveals ecological adaptation and Cuvierian tubules defense mechanism.</title>
        <authorList>
            <person name="Chen T."/>
        </authorList>
    </citation>
    <scope>NUCLEOTIDE SEQUENCE</scope>
    <source>
        <strain evidence="2">Nanhai2018</strain>
        <tissue evidence="2">Muscle</tissue>
    </source>
</reference>
<keyword evidence="3" id="KW-1185">Reference proteome</keyword>
<dbReference type="AlphaFoldDB" id="A0A9Q1C1H2"/>
<feature type="compositionally biased region" description="Pro residues" evidence="1">
    <location>
        <begin position="79"/>
        <end position="94"/>
    </location>
</feature>
<dbReference type="Proteomes" id="UP001152320">
    <property type="component" value="Chromosome 8"/>
</dbReference>
<dbReference type="EMBL" id="JAIZAY010000008">
    <property type="protein sequence ID" value="KAJ8036911.1"/>
    <property type="molecule type" value="Genomic_DNA"/>
</dbReference>
<feature type="compositionally biased region" description="Polar residues" evidence="1">
    <location>
        <begin position="158"/>
        <end position="169"/>
    </location>
</feature>
<sequence>MSGKRGGGGEDDDDANFVVRDYGCWRPRSSPRPIRAATSDQGSHRIRSASPEVEQAIEALSPSAYQTDTTKLNQALQAGPPPPPPPPEALPPSLTPCKQPQTSLLHHPGNDPRQDSPKLLPPASQERVRSLTGTSSDLDSVGGSQWPLFSESKGPPQVNMNPALASSSPKDMDLEMGKSAKESLRKLSHSHSKDSMMTDPDAIELDTLSLTEGASQPEDEELPTFHDD</sequence>
<evidence type="ECO:0000313" key="3">
    <source>
        <dbReference type="Proteomes" id="UP001152320"/>
    </source>
</evidence>
<accession>A0A9Q1C1H2</accession>
<organism evidence="2 3">
    <name type="scientific">Holothuria leucospilota</name>
    <name type="common">Black long sea cucumber</name>
    <name type="synonym">Mertensiothuria leucospilota</name>
    <dbReference type="NCBI Taxonomy" id="206669"/>
    <lineage>
        <taxon>Eukaryota</taxon>
        <taxon>Metazoa</taxon>
        <taxon>Echinodermata</taxon>
        <taxon>Eleutherozoa</taxon>
        <taxon>Echinozoa</taxon>
        <taxon>Holothuroidea</taxon>
        <taxon>Aspidochirotacea</taxon>
        <taxon>Aspidochirotida</taxon>
        <taxon>Holothuriidae</taxon>
        <taxon>Holothuria</taxon>
    </lineage>
</organism>
<proteinExistence type="predicted"/>
<dbReference type="OrthoDB" id="10434230at2759"/>